<keyword evidence="5" id="KW-0732">Signal</keyword>
<dbReference type="InterPro" id="IPR017853">
    <property type="entry name" value="GH"/>
</dbReference>
<dbReference type="OrthoDB" id="1334205at2759"/>
<dbReference type="SUPFAM" id="SSF51445">
    <property type="entry name" value="(Trans)glycosidases"/>
    <property type="match status" value="1"/>
</dbReference>
<sequence>MLKVMGMFLVISCLLFFSSRATVHADPSYNPRPNPDSVVTAGQARFTVLTSRLIRMEWGQAVDSATLTFLNRYLPTPSFKNYTEGEGEHKTTVIQTDYLKLSYLPGESFSTDNLKIEYQVNGESDTWSPQPYTNDSMGGNLRGTVRTLDGNDGTTDLLDCYKTTKSDSHCTLGLISRDGYAVVDDTGYPQFDDSKWPWATSPSYMYNSNNSTCSDYDKETVRSCGFPTISQDDCLGRGCCWADWTILKGIPHCYYSKQSRQDLYFFGHGHDYKGALHDFTLVAGKIPLPPRYAFGIFYSRYWAYSDTGQMEVVNGYRSRNIPLDNLVTDMDWHLTFYKENVKDPAGERKGWTGFTWDKNLFPDPKGFLDWCKANNLRNTLNLHPASGIQKWEVTFNDMVKAMGLKASAEYVPWKPVNVTFVNNFFSIVLKRLQDMGVDFWWLDWQQGEEGPKTGIDMPNLNPTFWINYIFFTNPYQWGPIDERVKRPFLLHRWGGLGNHRYQIGFSGDVIPSWNSLNYQVSFTLRASNVLFGYWSHDLGGHILPSPPELYTRWIQWGAFSPIFRTHCTKNALNDRRIWVYPLANYKIMHEFMVLRGSMVPYIYTYAREAHDTDPLGSASRPVTSLKLMVFIGDAADGVGSLYEDDGVTEGYINNNSSSCNFSYKHDTSKEELTVSIGQFVGTYDGSPSKRSYQIVIPNFWPAEEVQLNSNSLSYCPLRGSFDEYTSDCWTYDGSTLSLIVIIVTPQATSDAVNVQVAYTQFNVFDPYNINININGESKSVGFTGMVRRLRSLKELLDNQWGLATQVYQEDYRSLIDASEAGIRITYSPTDIGSLINGFRDNMEDTYNSVTDLKLNSTLRAILEAQLTLN</sequence>
<dbReference type="EnsemblMetazoa" id="Aqu2.1.33107_001">
    <property type="protein sequence ID" value="Aqu2.1.33107_001"/>
    <property type="gene ID" value="Aqu2.1.33107"/>
</dbReference>
<organism evidence="7">
    <name type="scientific">Amphimedon queenslandica</name>
    <name type="common">Sponge</name>
    <dbReference type="NCBI Taxonomy" id="400682"/>
    <lineage>
        <taxon>Eukaryota</taxon>
        <taxon>Metazoa</taxon>
        <taxon>Porifera</taxon>
        <taxon>Demospongiae</taxon>
        <taxon>Heteroscleromorpha</taxon>
        <taxon>Haplosclerida</taxon>
        <taxon>Niphatidae</taxon>
        <taxon>Amphimedon</taxon>
    </lineage>
</organism>
<accession>A0A1X7V0J7</accession>
<evidence type="ECO:0000259" key="6">
    <source>
        <dbReference type="PROSITE" id="PS51448"/>
    </source>
</evidence>
<proteinExistence type="inferred from homology"/>
<dbReference type="InterPro" id="IPR000322">
    <property type="entry name" value="Glyco_hydro_31_TIM"/>
</dbReference>
<dbReference type="InterPro" id="IPR044913">
    <property type="entry name" value="P_trefoil_dom_sf"/>
</dbReference>
<evidence type="ECO:0000313" key="7">
    <source>
        <dbReference type="EnsemblMetazoa" id="Aqu2.1.33107_001"/>
    </source>
</evidence>
<dbReference type="PANTHER" id="PTHR22762">
    <property type="entry name" value="ALPHA-GLUCOSIDASE"/>
    <property type="match status" value="1"/>
</dbReference>
<feature type="disulfide bond" evidence="3">
    <location>
        <begin position="224"/>
        <end position="239"/>
    </location>
</feature>
<dbReference type="CDD" id="cd06595">
    <property type="entry name" value="GH31_u1"/>
    <property type="match status" value="1"/>
</dbReference>
<dbReference type="GO" id="GO:0005975">
    <property type="term" value="P:carbohydrate metabolic process"/>
    <property type="evidence" value="ECO:0007669"/>
    <property type="project" value="InterPro"/>
</dbReference>
<dbReference type="eggNOG" id="KOG1066">
    <property type="taxonomic scope" value="Eukaryota"/>
</dbReference>
<reference evidence="7" key="1">
    <citation type="submission" date="2017-05" db="UniProtKB">
        <authorList>
            <consortium name="EnsemblMetazoa"/>
        </authorList>
    </citation>
    <scope>IDENTIFICATION</scope>
</reference>
<dbReference type="InterPro" id="IPR033403">
    <property type="entry name" value="DUF5110"/>
</dbReference>
<dbReference type="SUPFAM" id="SSF57492">
    <property type="entry name" value="Trefoil"/>
    <property type="match status" value="1"/>
</dbReference>
<dbReference type="InterPro" id="IPR000519">
    <property type="entry name" value="P_trefoil_dom"/>
</dbReference>
<comment type="caution">
    <text evidence="3">Lacks conserved residue(s) required for the propagation of feature annotation.</text>
</comment>
<evidence type="ECO:0000256" key="3">
    <source>
        <dbReference type="PROSITE-ProRule" id="PRU00779"/>
    </source>
</evidence>
<dbReference type="CDD" id="cd00111">
    <property type="entry name" value="Trefoil"/>
    <property type="match status" value="1"/>
</dbReference>
<protein>
    <recommendedName>
        <fullName evidence="6">P-type domain-containing protein</fullName>
    </recommendedName>
</protein>
<keyword evidence="4" id="KW-0326">Glycosidase</keyword>
<dbReference type="GO" id="GO:0006491">
    <property type="term" value="P:N-glycan processing"/>
    <property type="evidence" value="ECO:0007669"/>
    <property type="project" value="TreeGrafter"/>
</dbReference>
<feature type="signal peptide" evidence="5">
    <location>
        <begin position="1"/>
        <end position="25"/>
    </location>
</feature>
<keyword evidence="4" id="KW-0378">Hydrolase</keyword>
<dbReference type="Gene3D" id="4.10.110.10">
    <property type="entry name" value="Spasmolytic Protein, domain 1"/>
    <property type="match status" value="1"/>
</dbReference>
<dbReference type="GO" id="GO:0090599">
    <property type="term" value="F:alpha-glucosidase activity"/>
    <property type="evidence" value="ECO:0007669"/>
    <property type="project" value="TreeGrafter"/>
</dbReference>
<feature type="chain" id="PRO_5010877892" description="P-type domain-containing protein" evidence="5">
    <location>
        <begin position="26"/>
        <end position="869"/>
    </location>
</feature>
<dbReference type="PANTHER" id="PTHR22762:SF89">
    <property type="entry name" value="ALPHA-XYLOSIDASE"/>
    <property type="match status" value="1"/>
</dbReference>
<dbReference type="InterPro" id="IPR013780">
    <property type="entry name" value="Glyco_hydro_b"/>
</dbReference>
<dbReference type="SMART" id="SM00018">
    <property type="entry name" value="PD"/>
    <property type="match status" value="1"/>
</dbReference>
<keyword evidence="2 3" id="KW-1015">Disulfide bond</keyword>
<dbReference type="Pfam" id="PF01055">
    <property type="entry name" value="Glyco_hydro_31_2nd"/>
    <property type="match status" value="1"/>
</dbReference>
<dbReference type="PROSITE" id="PS51448">
    <property type="entry name" value="P_TREFOIL_2"/>
    <property type="match status" value="1"/>
</dbReference>
<evidence type="ECO:0000256" key="1">
    <source>
        <dbReference type="ARBA" id="ARBA00007806"/>
    </source>
</evidence>
<comment type="similarity">
    <text evidence="1 4">Belongs to the glycosyl hydrolase 31 family.</text>
</comment>
<dbReference type="InParanoid" id="A0A1X7V0J7"/>
<name>A0A1X7V0J7_AMPQE</name>
<evidence type="ECO:0000256" key="4">
    <source>
        <dbReference type="RuleBase" id="RU361185"/>
    </source>
</evidence>
<evidence type="ECO:0000256" key="5">
    <source>
        <dbReference type="SAM" id="SignalP"/>
    </source>
</evidence>
<dbReference type="Gene3D" id="3.20.20.80">
    <property type="entry name" value="Glycosidases"/>
    <property type="match status" value="1"/>
</dbReference>
<evidence type="ECO:0000256" key="2">
    <source>
        <dbReference type="ARBA" id="ARBA00023157"/>
    </source>
</evidence>
<dbReference type="AlphaFoldDB" id="A0A1X7V0J7"/>
<dbReference type="STRING" id="400682.A0A1X7V0J7"/>
<feature type="domain" description="P-type" evidence="6">
    <location>
        <begin position="211"/>
        <end position="257"/>
    </location>
</feature>
<dbReference type="Gene3D" id="2.60.40.1180">
    <property type="entry name" value="Golgi alpha-mannosidase II"/>
    <property type="match status" value="1"/>
</dbReference>
<dbReference type="Pfam" id="PF17137">
    <property type="entry name" value="DUF5110"/>
    <property type="match status" value="1"/>
</dbReference>
<dbReference type="Pfam" id="PF00088">
    <property type="entry name" value="Trefoil"/>
    <property type="match status" value="1"/>
</dbReference>